<dbReference type="EMBL" id="MN740292">
    <property type="protein sequence ID" value="QHT98271.1"/>
    <property type="molecule type" value="Genomic_DNA"/>
</dbReference>
<accession>A0A6C0IY64</accession>
<dbReference type="AlphaFoldDB" id="A0A6C0IY64"/>
<proteinExistence type="predicted"/>
<reference evidence="1" key="1">
    <citation type="journal article" date="2020" name="Nature">
        <title>Giant virus diversity and host interactions through global metagenomics.</title>
        <authorList>
            <person name="Schulz F."/>
            <person name="Roux S."/>
            <person name="Paez-Espino D."/>
            <person name="Jungbluth S."/>
            <person name="Walsh D.A."/>
            <person name="Denef V.J."/>
            <person name="McMahon K.D."/>
            <person name="Konstantinidis K.T."/>
            <person name="Eloe-Fadrosh E.A."/>
            <person name="Kyrpides N.C."/>
            <person name="Woyke T."/>
        </authorList>
    </citation>
    <scope>NUCLEOTIDE SEQUENCE</scope>
    <source>
        <strain evidence="1">GVMAG-M-3300025652-16</strain>
    </source>
</reference>
<organism evidence="1">
    <name type="scientific">viral metagenome</name>
    <dbReference type="NCBI Taxonomy" id="1070528"/>
    <lineage>
        <taxon>unclassified sequences</taxon>
        <taxon>metagenomes</taxon>
        <taxon>organismal metagenomes</taxon>
    </lineage>
</organism>
<name>A0A6C0IY64_9ZZZZ</name>
<protein>
    <submittedName>
        <fullName evidence="1">Uncharacterized protein</fullName>
    </submittedName>
</protein>
<sequence length="137" mass="16043">MSNPQMDVCHKIMQILDDNAQQVPEGFYLEVCDQLKNLHVAAERHDPDERELVLNEAERMLNRKAEKLKEDREHLNDCVLNYNKTATAYLEKVKKYNKAAASVKRVRAWQLAREARLDDREDNITLAQLQRQLILAE</sequence>
<evidence type="ECO:0000313" key="1">
    <source>
        <dbReference type="EMBL" id="QHT98271.1"/>
    </source>
</evidence>